<evidence type="ECO:0000256" key="1">
    <source>
        <dbReference type="SAM" id="MobiDB-lite"/>
    </source>
</evidence>
<dbReference type="Proteomes" id="UP000464178">
    <property type="component" value="Chromosome"/>
</dbReference>
<keyword evidence="3" id="KW-1185">Reference proteome</keyword>
<feature type="region of interest" description="Disordered" evidence="1">
    <location>
        <begin position="86"/>
        <end position="117"/>
    </location>
</feature>
<dbReference type="KEGG" id="gms:SOIL9_84030"/>
<organism evidence="2 3">
    <name type="scientific">Gemmata massiliana</name>
    <dbReference type="NCBI Taxonomy" id="1210884"/>
    <lineage>
        <taxon>Bacteria</taxon>
        <taxon>Pseudomonadati</taxon>
        <taxon>Planctomycetota</taxon>
        <taxon>Planctomycetia</taxon>
        <taxon>Gemmatales</taxon>
        <taxon>Gemmataceae</taxon>
        <taxon>Gemmata</taxon>
    </lineage>
</organism>
<dbReference type="RefSeq" id="WP_162671974.1">
    <property type="nucleotide sequence ID" value="NZ_LR593886.1"/>
</dbReference>
<protein>
    <recommendedName>
        <fullName evidence="4">Carboxypeptidase regulatory-like domain-containing protein</fullName>
    </recommendedName>
</protein>
<evidence type="ECO:0000313" key="3">
    <source>
        <dbReference type="Proteomes" id="UP000464178"/>
    </source>
</evidence>
<proteinExistence type="predicted"/>
<sequence length="151" mass="15726">MRAIFFAAATTVAVVLAGCGGDVPRGRVHGTIKYQGKPLIGATVIFIAQDSKTHVLDVKPDGTYDVSGVALGPIKVSIQTVAPRSAVKGEFDPPSSQAKGVTDEKAGKKSSSAEVSKVAGPMLPARFADADKSGLSFDLKEPDQEWSVDLK</sequence>
<accession>A0A6P2DI26</accession>
<dbReference type="PROSITE" id="PS51257">
    <property type="entry name" value="PROKAR_LIPOPROTEIN"/>
    <property type="match status" value="1"/>
</dbReference>
<dbReference type="EMBL" id="LR593886">
    <property type="protein sequence ID" value="VTR99781.1"/>
    <property type="molecule type" value="Genomic_DNA"/>
</dbReference>
<name>A0A6P2DI26_9BACT</name>
<evidence type="ECO:0000313" key="2">
    <source>
        <dbReference type="EMBL" id="VTR99781.1"/>
    </source>
</evidence>
<gene>
    <name evidence="2" type="ORF">SOIL9_84030</name>
</gene>
<reference evidence="2 3" key="1">
    <citation type="submission" date="2019-05" db="EMBL/GenBank/DDBJ databases">
        <authorList>
            <consortium name="Science for Life Laboratories"/>
        </authorList>
    </citation>
    <scope>NUCLEOTIDE SEQUENCE [LARGE SCALE GENOMIC DNA]</scope>
    <source>
        <strain evidence="2">Soil9</strain>
    </source>
</reference>
<evidence type="ECO:0008006" key="4">
    <source>
        <dbReference type="Google" id="ProtNLM"/>
    </source>
</evidence>
<dbReference type="AlphaFoldDB" id="A0A6P2DI26"/>